<sequence>MFAALSYASLMVAVAFAGGLQLIGIGVLGKYPCRTCIDSKRLAVFLVRRVYTTKD</sequence>
<dbReference type="EMBL" id="AFOY02000015">
    <property type="protein sequence ID" value="EXF94079.1"/>
    <property type="molecule type" value="Genomic_DNA"/>
</dbReference>
<reference evidence="1 2" key="1">
    <citation type="journal article" date="2011" name="J. Bacteriol.">
        <title>Draft genome sequence of the polycyclic aromatic hydrocarbon-degrading, genetically engineered bioluminescent bioreporter Pseudomonas fluorescens HK44.</title>
        <authorList>
            <person name="Chauhan A."/>
            <person name="Layton A.C."/>
            <person name="Williams D.E."/>
            <person name="Smartt A.E."/>
            <person name="Ripp S."/>
            <person name="Karpinets T.V."/>
            <person name="Brown S.D."/>
            <person name="Sayler G.S."/>
        </authorList>
    </citation>
    <scope>NUCLEOTIDE SEQUENCE [LARGE SCALE GENOMIC DNA]</scope>
    <source>
        <strain evidence="1 2">HK44</strain>
    </source>
</reference>
<accession>A0A010RZB5</accession>
<proteinExistence type="predicted"/>
<name>A0A010RZB5_PSEFL</name>
<evidence type="ECO:0000313" key="1">
    <source>
        <dbReference type="EMBL" id="EXF94079.1"/>
    </source>
</evidence>
<protein>
    <submittedName>
        <fullName evidence="1">Uncharacterized protein</fullName>
    </submittedName>
</protein>
<dbReference type="AlphaFoldDB" id="A0A010RZB5"/>
<dbReference type="Proteomes" id="UP000022611">
    <property type="component" value="Unassembled WGS sequence"/>
</dbReference>
<gene>
    <name evidence="1" type="ORF">HK44_004440</name>
</gene>
<comment type="caution">
    <text evidence="1">The sequence shown here is derived from an EMBL/GenBank/DDBJ whole genome shotgun (WGS) entry which is preliminary data.</text>
</comment>
<evidence type="ECO:0000313" key="2">
    <source>
        <dbReference type="Proteomes" id="UP000022611"/>
    </source>
</evidence>
<dbReference type="HOGENOM" id="CLU_3028957_0_0_6"/>
<dbReference type="PATRIC" id="fig|1042209.11.peg.3245"/>
<organism evidence="1 2">
    <name type="scientific">Pseudomonas fluorescens HK44</name>
    <dbReference type="NCBI Taxonomy" id="1042209"/>
    <lineage>
        <taxon>Bacteria</taxon>
        <taxon>Pseudomonadati</taxon>
        <taxon>Pseudomonadota</taxon>
        <taxon>Gammaproteobacteria</taxon>
        <taxon>Pseudomonadales</taxon>
        <taxon>Pseudomonadaceae</taxon>
        <taxon>Pseudomonas</taxon>
    </lineage>
</organism>